<dbReference type="SMART" id="SM00014">
    <property type="entry name" value="acidPPc"/>
    <property type="match status" value="1"/>
</dbReference>
<accession>A0ABP7MGL9</accession>
<keyword evidence="6 7" id="KW-0472">Membrane</keyword>
<feature type="transmembrane region" description="Helical" evidence="7">
    <location>
        <begin position="375"/>
        <end position="396"/>
    </location>
</feature>
<evidence type="ECO:0000259" key="8">
    <source>
        <dbReference type="SMART" id="SM00014"/>
    </source>
</evidence>
<keyword evidence="5 7" id="KW-1133">Transmembrane helix</keyword>
<comment type="caution">
    <text evidence="9">The sequence shown here is derived from an EMBL/GenBank/DDBJ whole genome shotgun (WGS) entry which is preliminary data.</text>
</comment>
<dbReference type="Proteomes" id="UP001501565">
    <property type="component" value="Unassembled WGS sequence"/>
</dbReference>
<dbReference type="EMBL" id="BAABBN010000006">
    <property type="protein sequence ID" value="GAA3922705.1"/>
    <property type="molecule type" value="Genomic_DNA"/>
</dbReference>
<feature type="domain" description="Phosphatidic acid phosphatase type 2/haloperoxidase" evidence="8">
    <location>
        <begin position="278"/>
        <end position="390"/>
    </location>
</feature>
<evidence type="ECO:0000313" key="10">
    <source>
        <dbReference type="Proteomes" id="UP001501565"/>
    </source>
</evidence>
<feature type="transmembrane region" description="Helical" evidence="7">
    <location>
        <begin position="316"/>
        <end position="337"/>
    </location>
</feature>
<feature type="transmembrane region" description="Helical" evidence="7">
    <location>
        <begin position="137"/>
        <end position="157"/>
    </location>
</feature>
<sequence>MFALMVMAGNQEFPLMSVLVWSFIGAVLGDAISFYFGRVFKNKIPNTWPFSKKPEWLEQSKAFFNKHGGKSIFIGRFVGPVRPLIPMVAGMLSMPSGRFLAVNVISAIGWAICYVLPGYIIGSAMRLDIDLPENFRTVFFTTVILVICFIALTIWAYQNLHPERSAYQHMQYVFKSNRTLATVWHRLSAPRTDEPTFPLTSLLTFVVCTLFFLSWIFWVDYAPHPLLTDNALLELSKQVYNESSQKVFVAITMLGDPNLLYFCAGWFAIYLTVKRQYSAMILIGCVTAVSYFSVHFLKEAFGHPRPELLIEPLNSFAFPSGHTTGATVYFGLIAAFIAQETEQHKRWPIYAIGLTLAIVVGFSRIFLGVHWFSDVLGGLLLGFMIVALARVIYSPFNQHSIKHNKTDIWLPIALVTTYLGYYGYEYTNQLTKYAWLDIFSR</sequence>
<feature type="transmembrane region" description="Helical" evidence="7">
    <location>
        <begin position="196"/>
        <end position="218"/>
    </location>
</feature>
<feature type="transmembrane region" description="Helical" evidence="7">
    <location>
        <begin position="349"/>
        <end position="369"/>
    </location>
</feature>
<dbReference type="InterPro" id="IPR000326">
    <property type="entry name" value="PAP2/HPO"/>
</dbReference>
<comment type="subcellular location">
    <subcellularLocation>
        <location evidence="1">Cell membrane</location>
        <topology evidence="1">Multi-pass membrane protein</topology>
    </subcellularLocation>
</comment>
<evidence type="ECO:0000313" key="9">
    <source>
        <dbReference type="EMBL" id="GAA3922705.1"/>
    </source>
</evidence>
<feature type="transmembrane region" description="Helical" evidence="7">
    <location>
        <begin position="15"/>
        <end position="36"/>
    </location>
</feature>
<dbReference type="CDD" id="cd03392">
    <property type="entry name" value="PAP2_like_2"/>
    <property type="match status" value="1"/>
</dbReference>
<proteinExistence type="inferred from homology"/>
<keyword evidence="10" id="KW-1185">Reference proteome</keyword>
<feature type="transmembrane region" description="Helical" evidence="7">
    <location>
        <begin position="247"/>
        <end position="270"/>
    </location>
</feature>
<dbReference type="InterPro" id="IPR032816">
    <property type="entry name" value="VTT_dom"/>
</dbReference>
<dbReference type="Gene3D" id="1.20.144.10">
    <property type="entry name" value="Phosphatidic acid phosphatase type 2/haloperoxidase"/>
    <property type="match status" value="1"/>
</dbReference>
<evidence type="ECO:0000256" key="1">
    <source>
        <dbReference type="ARBA" id="ARBA00004651"/>
    </source>
</evidence>
<evidence type="ECO:0000256" key="4">
    <source>
        <dbReference type="ARBA" id="ARBA00022692"/>
    </source>
</evidence>
<evidence type="ECO:0000256" key="2">
    <source>
        <dbReference type="ARBA" id="ARBA00010792"/>
    </source>
</evidence>
<dbReference type="SUPFAM" id="SSF48317">
    <property type="entry name" value="Acid phosphatase/Vanadium-dependent haloperoxidase"/>
    <property type="match status" value="1"/>
</dbReference>
<feature type="transmembrane region" description="Helical" evidence="7">
    <location>
        <begin position="100"/>
        <end position="125"/>
    </location>
</feature>
<dbReference type="InterPro" id="IPR036938">
    <property type="entry name" value="PAP2/HPO_sf"/>
</dbReference>
<protein>
    <recommendedName>
        <fullName evidence="8">Phosphatidic acid phosphatase type 2/haloperoxidase domain-containing protein</fullName>
    </recommendedName>
</protein>
<evidence type="ECO:0000256" key="3">
    <source>
        <dbReference type="ARBA" id="ARBA00022475"/>
    </source>
</evidence>
<evidence type="ECO:0000256" key="7">
    <source>
        <dbReference type="SAM" id="Phobius"/>
    </source>
</evidence>
<dbReference type="PANTHER" id="PTHR30353">
    <property type="entry name" value="INNER MEMBRANE PROTEIN DEDA-RELATED"/>
    <property type="match status" value="1"/>
</dbReference>
<name>A0ABP7MGL9_9GAMM</name>
<evidence type="ECO:0000256" key="5">
    <source>
        <dbReference type="ARBA" id="ARBA00022989"/>
    </source>
</evidence>
<organism evidence="9 10">
    <name type="scientific">Litoribacillus peritrichatus</name>
    <dbReference type="NCBI Taxonomy" id="718191"/>
    <lineage>
        <taxon>Bacteria</taxon>
        <taxon>Pseudomonadati</taxon>
        <taxon>Pseudomonadota</taxon>
        <taxon>Gammaproteobacteria</taxon>
        <taxon>Oceanospirillales</taxon>
        <taxon>Oceanospirillaceae</taxon>
        <taxon>Litoribacillus</taxon>
    </lineage>
</organism>
<evidence type="ECO:0000256" key="6">
    <source>
        <dbReference type="ARBA" id="ARBA00023136"/>
    </source>
</evidence>
<reference evidence="10" key="1">
    <citation type="journal article" date="2019" name="Int. J. Syst. Evol. Microbiol.">
        <title>The Global Catalogue of Microorganisms (GCM) 10K type strain sequencing project: providing services to taxonomists for standard genome sequencing and annotation.</title>
        <authorList>
            <consortium name="The Broad Institute Genomics Platform"/>
            <consortium name="The Broad Institute Genome Sequencing Center for Infectious Disease"/>
            <person name="Wu L."/>
            <person name="Ma J."/>
        </authorList>
    </citation>
    <scope>NUCLEOTIDE SEQUENCE [LARGE SCALE GENOMIC DNA]</scope>
    <source>
        <strain evidence="10">JCM 17551</strain>
    </source>
</reference>
<dbReference type="Pfam" id="PF09335">
    <property type="entry name" value="VTT_dom"/>
    <property type="match status" value="1"/>
</dbReference>
<dbReference type="InterPro" id="IPR032818">
    <property type="entry name" value="DedA-like"/>
</dbReference>
<dbReference type="PANTHER" id="PTHR30353:SF15">
    <property type="entry name" value="INNER MEMBRANE PROTEIN YABI"/>
    <property type="match status" value="1"/>
</dbReference>
<dbReference type="Pfam" id="PF01569">
    <property type="entry name" value="PAP2"/>
    <property type="match status" value="1"/>
</dbReference>
<keyword evidence="3" id="KW-1003">Cell membrane</keyword>
<gene>
    <name evidence="9" type="ORF">GCM10022277_18280</name>
</gene>
<keyword evidence="4 7" id="KW-0812">Transmembrane</keyword>
<feature type="transmembrane region" description="Helical" evidence="7">
    <location>
        <begin position="277"/>
        <end position="296"/>
    </location>
</feature>
<comment type="similarity">
    <text evidence="2">Belongs to the DedA family.</text>
</comment>